<accession>A0A0B5J0G2</accession>
<dbReference type="RefSeq" id="YP_009119194.1">
    <property type="nucleotide sequence ID" value="NC_026440.1"/>
</dbReference>
<dbReference type="EMBL" id="KP136319">
    <property type="protein sequence ID" value="AJF96959.1"/>
    <property type="molecule type" value="Genomic_DNA"/>
</dbReference>
<dbReference type="Proteomes" id="UP000202511">
    <property type="component" value="Segment"/>
</dbReference>
<dbReference type="KEGG" id="vg:23461876"/>
<dbReference type="GeneID" id="23461876"/>
<organism evidence="1 2">
    <name type="scientific">Pandoravirus inopinatum</name>
    <dbReference type="NCBI Taxonomy" id="1605721"/>
    <lineage>
        <taxon>Viruses</taxon>
        <taxon>Pandoravirus</taxon>
    </lineage>
</organism>
<evidence type="ECO:0000313" key="1">
    <source>
        <dbReference type="EMBL" id="AJF96959.1"/>
    </source>
</evidence>
<reference evidence="1 2" key="1">
    <citation type="journal article" date="2015" name="Parasitol. Res.">
        <title>Viruses in close associations with free-living amoebae.</title>
        <authorList>
            <person name="Scheid P."/>
        </authorList>
    </citation>
    <scope>NUCLEOTIDE SEQUENCE [LARGE SCALE GENOMIC DNA]</scope>
    <source>
        <strain evidence="1">KlaHel</strain>
    </source>
</reference>
<name>A0A0B5J0G2_9VIRU</name>
<evidence type="ECO:0000313" key="2">
    <source>
        <dbReference type="Proteomes" id="UP000202511"/>
    </source>
</evidence>
<protein>
    <submittedName>
        <fullName evidence="1">Uncharacterized protein</fullName>
    </submittedName>
</protein>
<proteinExistence type="predicted"/>
<sequence>MGSRVAVLARHDVGACASRAAPKLSGDCPWLQATAPLGRGRAKEGPSWLTVHIAIGQLVEDGDYLSPLGPDLPTKNAAPPYIPAVGKGILQIGRRPTIVRGGAMRWASRHRAAGTLVRHCKQDGVRDFSASPTKRHCTLKGGAGR</sequence>